<evidence type="ECO:0000313" key="2">
    <source>
        <dbReference type="Proteomes" id="UP001283361"/>
    </source>
</evidence>
<gene>
    <name evidence="1" type="ORF">RRG08_012289</name>
</gene>
<accession>A0AAE1BAX7</accession>
<comment type="caution">
    <text evidence="1">The sequence shown here is derived from an EMBL/GenBank/DDBJ whole genome shotgun (WGS) entry which is preliminary data.</text>
</comment>
<dbReference type="Proteomes" id="UP001283361">
    <property type="component" value="Unassembled WGS sequence"/>
</dbReference>
<protein>
    <submittedName>
        <fullName evidence="1">Uncharacterized protein</fullName>
    </submittedName>
</protein>
<proteinExistence type="predicted"/>
<reference evidence="1" key="1">
    <citation type="journal article" date="2023" name="G3 (Bethesda)">
        <title>A reference genome for the long-term kleptoplast-retaining sea slug Elysia crispata morphotype clarki.</title>
        <authorList>
            <person name="Eastman K.E."/>
            <person name="Pendleton A.L."/>
            <person name="Shaikh M.A."/>
            <person name="Suttiyut T."/>
            <person name="Ogas R."/>
            <person name="Tomko P."/>
            <person name="Gavelis G."/>
            <person name="Widhalm J.R."/>
            <person name="Wisecaver J.H."/>
        </authorList>
    </citation>
    <scope>NUCLEOTIDE SEQUENCE</scope>
    <source>
        <strain evidence="1">ECLA1</strain>
    </source>
</reference>
<organism evidence="1 2">
    <name type="scientific">Elysia crispata</name>
    <name type="common">lettuce slug</name>
    <dbReference type="NCBI Taxonomy" id="231223"/>
    <lineage>
        <taxon>Eukaryota</taxon>
        <taxon>Metazoa</taxon>
        <taxon>Spiralia</taxon>
        <taxon>Lophotrochozoa</taxon>
        <taxon>Mollusca</taxon>
        <taxon>Gastropoda</taxon>
        <taxon>Heterobranchia</taxon>
        <taxon>Euthyneura</taxon>
        <taxon>Panpulmonata</taxon>
        <taxon>Sacoglossa</taxon>
        <taxon>Placobranchoidea</taxon>
        <taxon>Plakobranchidae</taxon>
        <taxon>Elysia</taxon>
    </lineage>
</organism>
<keyword evidence="2" id="KW-1185">Reference proteome</keyword>
<dbReference type="AlphaFoldDB" id="A0AAE1BAX7"/>
<name>A0AAE1BAX7_9GAST</name>
<dbReference type="EMBL" id="JAWDGP010000216">
    <property type="protein sequence ID" value="KAK3802775.1"/>
    <property type="molecule type" value="Genomic_DNA"/>
</dbReference>
<evidence type="ECO:0000313" key="1">
    <source>
        <dbReference type="EMBL" id="KAK3802775.1"/>
    </source>
</evidence>
<sequence length="71" mass="8149">MPLIYRNLISVSLFADVSVPVRARVLTMLLSWRIRPLTTACGSHMFSSRDNLRYECAKLTRYVGYHSVVDT</sequence>